<keyword evidence="4" id="KW-1185">Reference proteome</keyword>
<evidence type="ECO:0000313" key="3">
    <source>
        <dbReference type="EMBL" id="GIN23413.1"/>
    </source>
</evidence>
<proteinExistence type="predicted"/>
<dbReference type="InterPro" id="IPR022123">
    <property type="entry name" value="DUF3658"/>
</dbReference>
<feature type="domain" description="DUF3658" evidence="2">
    <location>
        <begin position="230"/>
        <end position="340"/>
    </location>
</feature>
<dbReference type="Pfam" id="PF12395">
    <property type="entry name" value="DUF3658"/>
    <property type="match status" value="1"/>
</dbReference>
<protein>
    <recommendedName>
        <fullName evidence="5">DUF1835 domain-containing protein</fullName>
    </recommendedName>
</protein>
<gene>
    <name evidence="3" type="ORF">J1TS3_45470</name>
</gene>
<reference evidence="3 4" key="1">
    <citation type="submission" date="2021-03" db="EMBL/GenBank/DDBJ databases">
        <title>Antimicrobial resistance genes in bacteria isolated from Japanese honey, and their potential for conferring macrolide and lincosamide resistance in the American foulbrood pathogen Paenibacillus larvae.</title>
        <authorList>
            <person name="Okamoto M."/>
            <person name="Kumagai M."/>
            <person name="Kanamori H."/>
            <person name="Takamatsu D."/>
        </authorList>
    </citation>
    <scope>NUCLEOTIDE SEQUENCE [LARGE SCALE GENOMIC DNA]</scope>
    <source>
        <strain evidence="3 4">J1TS3</strain>
    </source>
</reference>
<comment type="caution">
    <text evidence="3">The sequence shown here is derived from an EMBL/GenBank/DDBJ whole genome shotgun (WGS) entry which is preliminary data.</text>
</comment>
<dbReference type="Pfam" id="PF08874">
    <property type="entry name" value="DUF1835"/>
    <property type="match status" value="1"/>
</dbReference>
<organism evidence="3 4">
    <name type="scientific">Siminovitchia fordii</name>
    <dbReference type="NCBI Taxonomy" id="254759"/>
    <lineage>
        <taxon>Bacteria</taxon>
        <taxon>Bacillati</taxon>
        <taxon>Bacillota</taxon>
        <taxon>Bacilli</taxon>
        <taxon>Bacillales</taxon>
        <taxon>Bacillaceae</taxon>
        <taxon>Siminovitchia</taxon>
    </lineage>
</organism>
<evidence type="ECO:0000259" key="2">
    <source>
        <dbReference type="Pfam" id="PF12395"/>
    </source>
</evidence>
<evidence type="ECO:0000259" key="1">
    <source>
        <dbReference type="Pfam" id="PF08874"/>
    </source>
</evidence>
<feature type="domain" description="DUF1835" evidence="1">
    <location>
        <begin position="71"/>
        <end position="193"/>
    </location>
</feature>
<name>A0ABQ4KEX4_9BACI</name>
<dbReference type="InterPro" id="IPR014973">
    <property type="entry name" value="DUF1835"/>
</dbReference>
<sequence length="345" mass="40999">MINELKELVKNSSEDEVKSLLFQILLRINMVKETKYSEGKFTNDLKKIYTDFLNYKSAKTINENEKDYEVVHIIFGDSPSGSLKMVLRDMELQNKEKVISFSDLFSIGPVWRLHEEIGLTKRYEWLKNHINFDEEFMDKYQVDFNNTTININAIPQNVPIIIWVGNNSHEQTALRYVLYLLRAKINNIILINTTTNYKNQFHIPEIEYFPLHTGEITPEKLRLIYEKNRTAQPLSKEERKKFEEDWEALSTKQEVLRIWENKELYSVNEDYYDDYIINTTRNLHNEQKSKGFMKSARVIGQVVGHLNQYIGDLYVEYRVRHLIMDGVFEIQGIPKAMRFYSVQLR</sequence>
<dbReference type="RefSeq" id="WP_018708086.1">
    <property type="nucleotide sequence ID" value="NZ_BOQT01000041.1"/>
</dbReference>
<dbReference type="EMBL" id="BOQT01000041">
    <property type="protein sequence ID" value="GIN23413.1"/>
    <property type="molecule type" value="Genomic_DNA"/>
</dbReference>
<dbReference type="Proteomes" id="UP000680279">
    <property type="component" value="Unassembled WGS sequence"/>
</dbReference>
<accession>A0ABQ4KEX4</accession>
<evidence type="ECO:0008006" key="5">
    <source>
        <dbReference type="Google" id="ProtNLM"/>
    </source>
</evidence>
<evidence type="ECO:0000313" key="4">
    <source>
        <dbReference type="Proteomes" id="UP000680279"/>
    </source>
</evidence>